<reference evidence="2 3" key="1">
    <citation type="journal article" date="2019" name="Int. J. Syst. Evol. Microbiol.">
        <title>The Global Catalogue of Microorganisms (GCM) 10K type strain sequencing project: providing services to taxonomists for standard genome sequencing and annotation.</title>
        <authorList>
            <consortium name="The Broad Institute Genomics Platform"/>
            <consortium name="The Broad Institute Genome Sequencing Center for Infectious Disease"/>
            <person name="Wu L."/>
            <person name="Ma J."/>
        </authorList>
    </citation>
    <scope>NUCLEOTIDE SEQUENCE [LARGE SCALE GENOMIC DNA]</scope>
    <source>
        <strain evidence="2 3">SKJ47</strain>
    </source>
</reference>
<dbReference type="RefSeq" id="WP_379743899.1">
    <property type="nucleotide sequence ID" value="NZ_JBHSVN010000001.1"/>
</dbReference>
<keyword evidence="3" id="KW-1185">Reference proteome</keyword>
<evidence type="ECO:0000313" key="2">
    <source>
        <dbReference type="EMBL" id="MFC6892881.1"/>
    </source>
</evidence>
<comment type="caution">
    <text evidence="2">The sequence shown here is derived from an EMBL/GenBank/DDBJ whole genome shotgun (WGS) entry which is preliminary data.</text>
</comment>
<accession>A0ABD5UXG7</accession>
<keyword evidence="1" id="KW-1133">Transmembrane helix</keyword>
<gene>
    <name evidence="2" type="ORF">ACFQE9_09735</name>
</gene>
<proteinExistence type="predicted"/>
<name>A0ABD5UXG7_9EURY</name>
<evidence type="ECO:0000256" key="1">
    <source>
        <dbReference type="SAM" id="Phobius"/>
    </source>
</evidence>
<feature type="transmembrane region" description="Helical" evidence="1">
    <location>
        <begin position="13"/>
        <end position="34"/>
    </location>
</feature>
<evidence type="ECO:0000313" key="3">
    <source>
        <dbReference type="Proteomes" id="UP001596296"/>
    </source>
</evidence>
<dbReference type="EMBL" id="JBHSXL010000009">
    <property type="protein sequence ID" value="MFC6892881.1"/>
    <property type="molecule type" value="Genomic_DNA"/>
</dbReference>
<sequence length="42" mass="4589">MDRYIVDEENDELLSPIVVIATVVLVGVFAIGFLNQAISLVL</sequence>
<dbReference type="Proteomes" id="UP001596296">
    <property type="component" value="Unassembled WGS sequence"/>
</dbReference>
<keyword evidence="1" id="KW-0472">Membrane</keyword>
<organism evidence="2 3">
    <name type="scientific">Halopenitus salinus</name>
    <dbReference type="NCBI Taxonomy" id="1198295"/>
    <lineage>
        <taxon>Archaea</taxon>
        <taxon>Methanobacteriati</taxon>
        <taxon>Methanobacteriota</taxon>
        <taxon>Stenosarchaea group</taxon>
        <taxon>Halobacteria</taxon>
        <taxon>Halobacteriales</taxon>
        <taxon>Haloferacaceae</taxon>
        <taxon>Halopenitus</taxon>
    </lineage>
</organism>
<evidence type="ECO:0008006" key="4">
    <source>
        <dbReference type="Google" id="ProtNLM"/>
    </source>
</evidence>
<protein>
    <recommendedName>
        <fullName evidence="4">Preprotein translocase subunit Sec61beta</fullName>
    </recommendedName>
</protein>
<keyword evidence="1" id="KW-0812">Transmembrane</keyword>
<dbReference type="AlphaFoldDB" id="A0ABD5UXG7"/>